<dbReference type="EMBL" id="ML993889">
    <property type="protein sequence ID" value="KAF2203936.1"/>
    <property type="molecule type" value="Genomic_DNA"/>
</dbReference>
<evidence type="ECO:0000259" key="1">
    <source>
        <dbReference type="PROSITE" id="PS50280"/>
    </source>
</evidence>
<feature type="domain" description="SET" evidence="1">
    <location>
        <begin position="165"/>
        <end position="292"/>
    </location>
</feature>
<accession>A0A9P4JT59</accession>
<comment type="caution">
    <text evidence="2">The sequence shown here is derived from an EMBL/GenBank/DDBJ whole genome shotgun (WGS) entry which is preliminary data.</text>
</comment>
<dbReference type="InterPro" id="IPR046341">
    <property type="entry name" value="SET_dom_sf"/>
</dbReference>
<dbReference type="AlphaFoldDB" id="A0A9P4JT59"/>
<dbReference type="OrthoDB" id="308383at2759"/>
<name>A0A9P4JT59_9PLEO</name>
<dbReference type="PANTHER" id="PTHR47250:SF3">
    <property type="entry name" value="HISTONE-LYSINE N-METHYLTRANSFERASE SET-6"/>
    <property type="match status" value="1"/>
</dbReference>
<dbReference type="PROSITE" id="PS50280">
    <property type="entry name" value="SET"/>
    <property type="match status" value="1"/>
</dbReference>
<protein>
    <submittedName>
        <fullName evidence="2">SET domain-containing protein</fullName>
    </submittedName>
</protein>
<dbReference type="SUPFAM" id="SSF82199">
    <property type="entry name" value="SET domain"/>
    <property type="match status" value="1"/>
</dbReference>
<keyword evidence="3" id="KW-1185">Reference proteome</keyword>
<dbReference type="Gene3D" id="2.170.270.10">
    <property type="entry name" value="SET domain"/>
    <property type="match status" value="1"/>
</dbReference>
<dbReference type="InterPro" id="IPR001214">
    <property type="entry name" value="SET_dom"/>
</dbReference>
<dbReference type="InterPro" id="IPR053105">
    <property type="entry name" value="Class_V-like_SAM-MTase"/>
</dbReference>
<evidence type="ECO:0000313" key="2">
    <source>
        <dbReference type="EMBL" id="KAF2203936.1"/>
    </source>
</evidence>
<dbReference type="Pfam" id="PF00856">
    <property type="entry name" value="SET"/>
    <property type="match status" value="1"/>
</dbReference>
<gene>
    <name evidence="2" type="ORF">GQ43DRAFT_469524</name>
</gene>
<sequence length="314" mass="36432">MTPNNQLMASGRSIEDIKSELDALYQKETAGLLGLYRGKKTWRTWVDWRLKTELIRQLYSTKQERDALFFTTNIIGYPGERVLNYDSNGSAYFPTLRHEQILNPKDWRDRLPTSNFKKKKWPPILVEDLLTTWQDDCLDCGKGSNHHCRCNYIAWKTRLEEDWMFTFEIQYLGDPPIGYGLFSRDPFNPNEILGEATGQLEPREIHEKQTDDQASYSLSIPIGSTVPRSKKGQKEAVCYINAKYVGNHFRFLMHSCNPNSQFLIGRIGNRRVAAIQALKKIRPGDLITVDYGEDWWMKGKEKCRCGETTCRRSS</sequence>
<proteinExistence type="predicted"/>
<dbReference type="PANTHER" id="PTHR47250">
    <property type="entry name" value="HISTONE-LYSINE N-METHYLTRANSFERASE SET-6"/>
    <property type="match status" value="1"/>
</dbReference>
<reference evidence="2" key="1">
    <citation type="journal article" date="2020" name="Stud. Mycol.">
        <title>101 Dothideomycetes genomes: a test case for predicting lifestyles and emergence of pathogens.</title>
        <authorList>
            <person name="Haridas S."/>
            <person name="Albert R."/>
            <person name="Binder M."/>
            <person name="Bloem J."/>
            <person name="Labutti K."/>
            <person name="Salamov A."/>
            <person name="Andreopoulos B."/>
            <person name="Baker S."/>
            <person name="Barry K."/>
            <person name="Bills G."/>
            <person name="Bluhm B."/>
            <person name="Cannon C."/>
            <person name="Castanera R."/>
            <person name="Culley D."/>
            <person name="Daum C."/>
            <person name="Ezra D."/>
            <person name="Gonzalez J."/>
            <person name="Henrissat B."/>
            <person name="Kuo A."/>
            <person name="Liang C."/>
            <person name="Lipzen A."/>
            <person name="Lutzoni F."/>
            <person name="Magnuson J."/>
            <person name="Mondo S."/>
            <person name="Nolan M."/>
            <person name="Ohm R."/>
            <person name="Pangilinan J."/>
            <person name="Park H.-J."/>
            <person name="Ramirez L."/>
            <person name="Alfaro M."/>
            <person name="Sun H."/>
            <person name="Tritt A."/>
            <person name="Yoshinaga Y."/>
            <person name="Zwiers L.-H."/>
            <person name="Turgeon B."/>
            <person name="Goodwin S."/>
            <person name="Spatafora J."/>
            <person name="Crous P."/>
            <person name="Grigoriev I."/>
        </authorList>
    </citation>
    <scope>NUCLEOTIDE SEQUENCE</scope>
    <source>
        <strain evidence="2">ATCC 74209</strain>
    </source>
</reference>
<evidence type="ECO:0000313" key="3">
    <source>
        <dbReference type="Proteomes" id="UP000799536"/>
    </source>
</evidence>
<dbReference type="SMART" id="SM00317">
    <property type="entry name" value="SET"/>
    <property type="match status" value="1"/>
</dbReference>
<organism evidence="2 3">
    <name type="scientific">Delitschia confertaspora ATCC 74209</name>
    <dbReference type="NCBI Taxonomy" id="1513339"/>
    <lineage>
        <taxon>Eukaryota</taxon>
        <taxon>Fungi</taxon>
        <taxon>Dikarya</taxon>
        <taxon>Ascomycota</taxon>
        <taxon>Pezizomycotina</taxon>
        <taxon>Dothideomycetes</taxon>
        <taxon>Pleosporomycetidae</taxon>
        <taxon>Pleosporales</taxon>
        <taxon>Delitschiaceae</taxon>
        <taxon>Delitschia</taxon>
    </lineage>
</organism>
<dbReference type="Proteomes" id="UP000799536">
    <property type="component" value="Unassembled WGS sequence"/>
</dbReference>